<dbReference type="KEGG" id="asha:G8E00_03280"/>
<dbReference type="RefSeq" id="WP_166221942.1">
    <property type="nucleotide sequence ID" value="NZ_CP049801.1"/>
</dbReference>
<keyword evidence="1" id="KW-0812">Transmembrane</keyword>
<dbReference type="Proteomes" id="UP000502297">
    <property type="component" value="Chromosome"/>
</dbReference>
<organism evidence="2 3">
    <name type="scientific">Acinetobacter shaoyimingii</name>
    <dbReference type="NCBI Taxonomy" id="2715164"/>
    <lineage>
        <taxon>Bacteria</taxon>
        <taxon>Pseudomonadati</taxon>
        <taxon>Pseudomonadota</taxon>
        <taxon>Gammaproteobacteria</taxon>
        <taxon>Moraxellales</taxon>
        <taxon>Moraxellaceae</taxon>
        <taxon>Acinetobacter</taxon>
    </lineage>
</organism>
<keyword evidence="1" id="KW-0472">Membrane</keyword>
<dbReference type="EMBL" id="CP049801">
    <property type="protein sequence ID" value="QIO05061.1"/>
    <property type="molecule type" value="Genomic_DNA"/>
</dbReference>
<evidence type="ECO:0000313" key="2">
    <source>
        <dbReference type="EMBL" id="QIO05061.1"/>
    </source>
</evidence>
<dbReference type="AlphaFoldDB" id="A0A6G8RT35"/>
<proteinExistence type="predicted"/>
<evidence type="ECO:0000256" key="1">
    <source>
        <dbReference type="SAM" id="Phobius"/>
    </source>
</evidence>
<gene>
    <name evidence="2" type="ORF">G8E00_03280</name>
</gene>
<accession>A0A6G8RT35</accession>
<sequence length="374" mass="43712">MQKNYWQFILGLQHNSQLYFDAHLHHYNMHHNWCAVSNDVFLVRDLETNELVYDSIEHLVVDLHEQGIERCQIIPFNHIFSDLPANFKKFNFETYNYPLAVFSNKHQSLALVKIHSEKVKPFSTSPDPREFSGFPSTQQYCGYSLFTLIKLDQKQQKTLDEFDQPQNWKNYYQELSSDFLDHPFKFKKDLSLTLTNNLFISADSYEYPFLNSASPDLNLAFSLVNKLIDLQDMLENEIYMSIEGRSSDSAYIDRNYSQIHNFQNELSDKFIELIAYAANDYQNAYVDQGFNSISKNLLKNKSIENDSNTDIEDLENNEKETMTTFASTIYLIIFLAIAFGLLYGVFWLVSHYEFAKFIIITIGVIIFLAICSKK</sequence>
<keyword evidence="3" id="KW-1185">Reference proteome</keyword>
<protein>
    <submittedName>
        <fullName evidence="2">Uncharacterized protein</fullName>
    </submittedName>
</protein>
<keyword evidence="1" id="KW-1133">Transmembrane helix</keyword>
<reference evidence="2 3" key="1">
    <citation type="submission" date="2020-03" db="EMBL/GenBank/DDBJ databases">
        <authorList>
            <person name="Zhu W."/>
        </authorList>
    </citation>
    <scope>NUCLEOTIDE SEQUENCE [LARGE SCALE GENOMIC DNA]</scope>
    <source>
        <strain evidence="2 3">323-1</strain>
    </source>
</reference>
<feature type="transmembrane region" description="Helical" evidence="1">
    <location>
        <begin position="354"/>
        <end position="371"/>
    </location>
</feature>
<name>A0A6G8RT35_9GAMM</name>
<feature type="transmembrane region" description="Helical" evidence="1">
    <location>
        <begin position="329"/>
        <end position="348"/>
    </location>
</feature>
<evidence type="ECO:0000313" key="3">
    <source>
        <dbReference type="Proteomes" id="UP000502297"/>
    </source>
</evidence>